<gene>
    <name evidence="1" type="ORF">LTR37_020048</name>
</gene>
<name>A0ACC3MCD0_9PEZI</name>
<comment type="caution">
    <text evidence="1">The sequence shown here is derived from an EMBL/GenBank/DDBJ whole genome shotgun (WGS) entry which is preliminary data.</text>
</comment>
<dbReference type="EMBL" id="JAUTXU010000331">
    <property type="protein sequence ID" value="KAK3684681.1"/>
    <property type="molecule type" value="Genomic_DNA"/>
</dbReference>
<evidence type="ECO:0000313" key="1">
    <source>
        <dbReference type="EMBL" id="KAK3684681.1"/>
    </source>
</evidence>
<dbReference type="Proteomes" id="UP001281147">
    <property type="component" value="Unassembled WGS sequence"/>
</dbReference>
<proteinExistence type="predicted"/>
<keyword evidence="2" id="KW-1185">Reference proteome</keyword>
<sequence>MGRDQPTIVLRPNRNRRDERAKRARDTKTRVIPDLLRACPRAKHGMAKVELIVDPPPVVESAQSGTEPFPRTDLKIRVRGHDTLLVASQISEKTSSSKRTASNVRTQPQHSKVAVLNMASALRPGGGFLEGANGQEEFLCTRSTLYPSLWDEFYRLPEVSAIHTPDVLVFRGNDPDAQDLHRNDRYFVDVISSSMLRFSDAKGDGCSCGVSYCDRHRDLVLRKMKAVLRIAQSKGAEKLVLGAWGCGSYGNPVKEVAKAWRKVIAGAPRQRRPNAERWEGINEIVFAIPDQTMLGEFERAFSDVLASDLVSDSEDGPVDSGAELSEDHARTSELLSRMAEIEMQIEQVHNSRLKNTLRQTLADLGRELNQGTRATALKDEDQFRESDEEIDDFVVSGFAGSDGEDNSFYNLDSDSSDSTGPPGSDVYEFRPGRTNFDPQASQDEEDSQDESLYPALSHSPQFDSETGWYNGSMEGLTALISGAGGLRDCSRTSPKSPDVVRPTSSSLPGIDVDALHGYLNRYQGTDVMDY</sequence>
<organism evidence="1 2">
    <name type="scientific">Vermiconidia calcicola</name>
    <dbReference type="NCBI Taxonomy" id="1690605"/>
    <lineage>
        <taxon>Eukaryota</taxon>
        <taxon>Fungi</taxon>
        <taxon>Dikarya</taxon>
        <taxon>Ascomycota</taxon>
        <taxon>Pezizomycotina</taxon>
        <taxon>Dothideomycetes</taxon>
        <taxon>Dothideomycetidae</taxon>
        <taxon>Mycosphaerellales</taxon>
        <taxon>Extremaceae</taxon>
        <taxon>Vermiconidia</taxon>
    </lineage>
</organism>
<reference evidence="1" key="1">
    <citation type="submission" date="2023-07" db="EMBL/GenBank/DDBJ databases">
        <title>Black Yeasts Isolated from many extreme environments.</title>
        <authorList>
            <person name="Coleine C."/>
            <person name="Stajich J.E."/>
            <person name="Selbmann L."/>
        </authorList>
    </citation>
    <scope>NUCLEOTIDE SEQUENCE</scope>
    <source>
        <strain evidence="1">CCFEE 5714</strain>
    </source>
</reference>
<accession>A0ACC3MCD0</accession>
<protein>
    <submittedName>
        <fullName evidence="1">Uncharacterized protein</fullName>
    </submittedName>
</protein>
<evidence type="ECO:0000313" key="2">
    <source>
        <dbReference type="Proteomes" id="UP001281147"/>
    </source>
</evidence>